<evidence type="ECO:0000256" key="2">
    <source>
        <dbReference type="ARBA" id="ARBA00008834"/>
    </source>
</evidence>
<gene>
    <name evidence="11" type="ORF">EUGRSUZ_J01077</name>
</gene>
<feature type="signal peptide" evidence="10">
    <location>
        <begin position="1"/>
        <end position="25"/>
    </location>
</feature>
<dbReference type="InterPro" id="IPR012334">
    <property type="entry name" value="Pectin_lyas_fold"/>
</dbReference>
<keyword evidence="5 9" id="KW-0378">Hydrolase</keyword>
<dbReference type="OMA" id="CRNIKIE"/>
<sequence length="408" mass="44224">MANLPDHLLWTLLFVLLLLLSRTSSSRTSSSTSTLFDVLDFGADPTGAADSTQAFRDAWTSACGRGDFFATVAVRSGRYLLRPVRFRGPCKSRHVSVMLGGATLVAPPDYRVLGGSSSWLNFDGVSNTSVHGGVLDAKGPSLWACKDSGRDCPDGATTLSFTNSNNIRIKDLTSMDSQMFHISINRCRNVRVQGVRVKADGNSPNTDGIHVQLSTNVLILHSDIATGDDCISIGPGTQNLRIQRIRCGPGHGISIGSLARSEKEPGVQNIIVRNTTFQGTQNGLRIKSWARPSNGFVRGVHFIDARMINAQNPIIIDQNYCPYGSRTCPNQESSVKISDVLYRDIQGTSASPIAVRFDCSTKNPCTGIRMRNVYLTCLDDEVTRSSCTNANGEALGTVRPRSCLFENS</sequence>
<dbReference type="SMART" id="SM00710">
    <property type="entry name" value="PbH1"/>
    <property type="match status" value="4"/>
</dbReference>
<feature type="active site" evidence="8">
    <location>
        <position position="251"/>
    </location>
</feature>
<dbReference type="GO" id="GO:0004650">
    <property type="term" value="F:polygalacturonase activity"/>
    <property type="evidence" value="ECO:0007669"/>
    <property type="project" value="InterPro"/>
</dbReference>
<dbReference type="InterPro" id="IPR000743">
    <property type="entry name" value="Glyco_hydro_28"/>
</dbReference>
<keyword evidence="3" id="KW-0134">Cell wall</keyword>
<evidence type="ECO:0000256" key="7">
    <source>
        <dbReference type="ARBA" id="ARBA00023316"/>
    </source>
</evidence>
<comment type="similarity">
    <text evidence="2 9">Belongs to the glycosyl hydrolase 28 family.</text>
</comment>
<evidence type="ECO:0000256" key="5">
    <source>
        <dbReference type="ARBA" id="ARBA00022801"/>
    </source>
</evidence>
<dbReference type="GO" id="GO:0071555">
    <property type="term" value="P:cell wall organization"/>
    <property type="evidence" value="ECO:0007669"/>
    <property type="project" value="UniProtKB-KW"/>
</dbReference>
<evidence type="ECO:0000256" key="1">
    <source>
        <dbReference type="ARBA" id="ARBA00004191"/>
    </source>
</evidence>
<keyword evidence="10" id="KW-0732">Signal</keyword>
<keyword evidence="7" id="KW-0961">Cell wall biogenesis/degradation</keyword>
<evidence type="ECO:0000256" key="9">
    <source>
        <dbReference type="RuleBase" id="RU361169"/>
    </source>
</evidence>
<name>A0A059ADX0_EUCGR</name>
<evidence type="ECO:0008006" key="12">
    <source>
        <dbReference type="Google" id="ProtNLM"/>
    </source>
</evidence>
<dbReference type="Gramene" id="KCW51575">
    <property type="protein sequence ID" value="KCW51575"/>
    <property type="gene ID" value="EUGRSUZ_J01077"/>
</dbReference>
<dbReference type="Pfam" id="PF00295">
    <property type="entry name" value="Glyco_hydro_28"/>
    <property type="match status" value="1"/>
</dbReference>
<dbReference type="KEGG" id="egr:104421782"/>
<dbReference type="AlphaFoldDB" id="A0A059ADX0"/>
<dbReference type="EMBL" id="KK198762">
    <property type="protein sequence ID" value="KCW51575.1"/>
    <property type="molecule type" value="Genomic_DNA"/>
</dbReference>
<evidence type="ECO:0000256" key="10">
    <source>
        <dbReference type="SAM" id="SignalP"/>
    </source>
</evidence>
<dbReference type="Gene3D" id="2.160.20.10">
    <property type="entry name" value="Single-stranded right-handed beta-helix, Pectin lyase-like"/>
    <property type="match status" value="1"/>
</dbReference>
<proteinExistence type="inferred from homology"/>
<dbReference type="InParanoid" id="A0A059ADX0"/>
<dbReference type="OrthoDB" id="187139at2759"/>
<dbReference type="FunFam" id="2.160.20.10:FF:000004">
    <property type="entry name" value="Pectin lyase-like superfamily protein"/>
    <property type="match status" value="1"/>
</dbReference>
<evidence type="ECO:0000256" key="6">
    <source>
        <dbReference type="ARBA" id="ARBA00023295"/>
    </source>
</evidence>
<dbReference type="InterPro" id="IPR011050">
    <property type="entry name" value="Pectin_lyase_fold/virulence"/>
</dbReference>
<comment type="subcellular location">
    <subcellularLocation>
        <location evidence="1">Secreted</location>
        <location evidence="1">Cell wall</location>
    </subcellularLocation>
</comment>
<evidence type="ECO:0000256" key="4">
    <source>
        <dbReference type="ARBA" id="ARBA00022525"/>
    </source>
</evidence>
<dbReference type="InterPro" id="IPR006626">
    <property type="entry name" value="PbH1"/>
</dbReference>
<dbReference type="GO" id="GO:0005975">
    <property type="term" value="P:carbohydrate metabolic process"/>
    <property type="evidence" value="ECO:0007669"/>
    <property type="project" value="InterPro"/>
</dbReference>
<reference evidence="11" key="1">
    <citation type="submission" date="2013-07" db="EMBL/GenBank/DDBJ databases">
        <title>The genome of Eucalyptus grandis.</title>
        <authorList>
            <person name="Schmutz J."/>
            <person name="Hayes R."/>
            <person name="Myburg A."/>
            <person name="Tuskan G."/>
            <person name="Grattapaglia D."/>
            <person name="Rokhsar D.S."/>
        </authorList>
    </citation>
    <scope>NUCLEOTIDE SEQUENCE</scope>
    <source>
        <tissue evidence="11">Leaf extractions</tissue>
    </source>
</reference>
<dbReference type="STRING" id="71139.A0A059ADX0"/>
<dbReference type="eggNOG" id="ENOG502QTIV">
    <property type="taxonomic scope" value="Eukaryota"/>
</dbReference>
<keyword evidence="6 9" id="KW-0326">Glycosidase</keyword>
<evidence type="ECO:0000256" key="3">
    <source>
        <dbReference type="ARBA" id="ARBA00022512"/>
    </source>
</evidence>
<dbReference type="SUPFAM" id="SSF51126">
    <property type="entry name" value="Pectin lyase-like"/>
    <property type="match status" value="1"/>
</dbReference>
<evidence type="ECO:0000313" key="11">
    <source>
        <dbReference type="EMBL" id="KCW51575.1"/>
    </source>
</evidence>
<dbReference type="PANTHER" id="PTHR31375">
    <property type="match status" value="1"/>
</dbReference>
<organism evidence="11">
    <name type="scientific">Eucalyptus grandis</name>
    <name type="common">Flooded gum</name>
    <dbReference type="NCBI Taxonomy" id="71139"/>
    <lineage>
        <taxon>Eukaryota</taxon>
        <taxon>Viridiplantae</taxon>
        <taxon>Streptophyta</taxon>
        <taxon>Embryophyta</taxon>
        <taxon>Tracheophyta</taxon>
        <taxon>Spermatophyta</taxon>
        <taxon>Magnoliopsida</taxon>
        <taxon>eudicotyledons</taxon>
        <taxon>Gunneridae</taxon>
        <taxon>Pentapetalae</taxon>
        <taxon>rosids</taxon>
        <taxon>malvids</taxon>
        <taxon>Myrtales</taxon>
        <taxon>Myrtaceae</taxon>
        <taxon>Myrtoideae</taxon>
        <taxon>Eucalypteae</taxon>
        <taxon>Eucalyptus</taxon>
    </lineage>
</organism>
<feature type="chain" id="PRO_5001567526" description="Polygalacturonase" evidence="10">
    <location>
        <begin position="26"/>
        <end position="408"/>
    </location>
</feature>
<keyword evidence="4" id="KW-0964">Secreted</keyword>
<dbReference type="PROSITE" id="PS00502">
    <property type="entry name" value="POLYGALACTURONASE"/>
    <property type="match status" value="1"/>
</dbReference>
<accession>A0A059ADX0</accession>
<dbReference type="FunCoup" id="A0A059ADX0">
    <property type="interactions" value="133"/>
</dbReference>
<protein>
    <recommendedName>
        <fullName evidence="12">Polygalacturonase</fullName>
    </recommendedName>
</protein>
<evidence type="ECO:0000256" key="8">
    <source>
        <dbReference type="PROSITE-ProRule" id="PRU10052"/>
    </source>
</evidence>